<reference evidence="10" key="1">
    <citation type="submission" date="2018-05" db="EMBL/GenBank/DDBJ databases">
        <authorList>
            <person name="Liu B.-T."/>
        </authorList>
    </citation>
    <scope>NUCLEOTIDE SEQUENCE [LARGE SCALE GENOMIC DNA]</scope>
    <source>
        <strain evidence="10">WD6-1</strain>
    </source>
</reference>
<evidence type="ECO:0000256" key="7">
    <source>
        <dbReference type="HAMAP-Rule" id="MF_01008"/>
    </source>
</evidence>
<comment type="subunit">
    <text evidence="7">Forms oligomers.</text>
</comment>
<evidence type="ECO:0000256" key="1">
    <source>
        <dbReference type="ARBA" id="ARBA00013860"/>
    </source>
</evidence>
<dbReference type="InterPro" id="IPR035644">
    <property type="entry name" value="MraZ_C"/>
</dbReference>
<gene>
    <name evidence="7" type="primary">mraZ</name>
    <name evidence="9" type="ORF">DDZ18_08710</name>
</gene>
<keyword evidence="10" id="KW-1185">Reference proteome</keyword>
<evidence type="ECO:0000256" key="6">
    <source>
        <dbReference type="ARBA" id="ARBA00023163"/>
    </source>
</evidence>
<keyword evidence="4 7" id="KW-0805">Transcription regulation</keyword>
<dbReference type="InterPro" id="IPR037914">
    <property type="entry name" value="SpoVT-AbrB_sf"/>
</dbReference>
<dbReference type="SUPFAM" id="SSF89447">
    <property type="entry name" value="AbrB/MazE/MraZ-like"/>
    <property type="match status" value="1"/>
</dbReference>
<evidence type="ECO:0000256" key="2">
    <source>
        <dbReference type="ARBA" id="ARBA00022490"/>
    </source>
</evidence>
<dbReference type="GO" id="GO:2000143">
    <property type="term" value="P:negative regulation of DNA-templated transcription initiation"/>
    <property type="evidence" value="ECO:0007669"/>
    <property type="project" value="TreeGrafter"/>
</dbReference>
<evidence type="ECO:0000256" key="4">
    <source>
        <dbReference type="ARBA" id="ARBA00023015"/>
    </source>
</evidence>
<dbReference type="GO" id="GO:0003700">
    <property type="term" value="F:DNA-binding transcription factor activity"/>
    <property type="evidence" value="ECO:0007669"/>
    <property type="project" value="UniProtKB-UniRule"/>
</dbReference>
<dbReference type="InterPro" id="IPR038619">
    <property type="entry name" value="MraZ_sf"/>
</dbReference>
<organism evidence="9 10">
    <name type="scientific">Marinicauda salina</name>
    <dbReference type="NCBI Taxonomy" id="2135793"/>
    <lineage>
        <taxon>Bacteria</taxon>
        <taxon>Pseudomonadati</taxon>
        <taxon>Pseudomonadota</taxon>
        <taxon>Alphaproteobacteria</taxon>
        <taxon>Maricaulales</taxon>
        <taxon>Maricaulaceae</taxon>
        <taxon>Marinicauda</taxon>
    </lineage>
</organism>
<dbReference type="CDD" id="cd16321">
    <property type="entry name" value="MraZ_C"/>
    <property type="match status" value="1"/>
</dbReference>
<dbReference type="GO" id="GO:0005737">
    <property type="term" value="C:cytoplasm"/>
    <property type="evidence" value="ECO:0007669"/>
    <property type="project" value="UniProtKB-UniRule"/>
</dbReference>
<feature type="domain" description="SpoVT-AbrB" evidence="8">
    <location>
        <begin position="5"/>
        <end position="52"/>
    </location>
</feature>
<dbReference type="InterPro" id="IPR007159">
    <property type="entry name" value="SpoVT-AbrB_dom"/>
</dbReference>
<evidence type="ECO:0000259" key="8">
    <source>
        <dbReference type="PROSITE" id="PS51740"/>
    </source>
</evidence>
<dbReference type="InterPro" id="IPR020603">
    <property type="entry name" value="MraZ_dom"/>
</dbReference>
<evidence type="ECO:0000256" key="5">
    <source>
        <dbReference type="ARBA" id="ARBA00023125"/>
    </source>
</evidence>
<dbReference type="AlphaFoldDB" id="A0A2U2BUL5"/>
<accession>A0A2U2BUL5</accession>
<dbReference type="InterPro" id="IPR035642">
    <property type="entry name" value="MraZ_N"/>
</dbReference>
<name>A0A2U2BUL5_9PROT</name>
<dbReference type="CDD" id="cd16320">
    <property type="entry name" value="MraZ_N"/>
    <property type="match status" value="1"/>
</dbReference>
<dbReference type="InterPro" id="IPR003444">
    <property type="entry name" value="MraZ"/>
</dbReference>
<protein>
    <recommendedName>
        <fullName evidence="1 7">Transcriptional regulator MraZ</fullName>
    </recommendedName>
</protein>
<dbReference type="Pfam" id="PF02381">
    <property type="entry name" value="MraZ"/>
    <property type="match status" value="1"/>
</dbReference>
<dbReference type="Gene3D" id="3.40.1550.20">
    <property type="entry name" value="Transcriptional regulator MraZ domain"/>
    <property type="match status" value="1"/>
</dbReference>
<dbReference type="PROSITE" id="PS51740">
    <property type="entry name" value="SPOVT_ABRB"/>
    <property type="match status" value="2"/>
</dbReference>
<dbReference type="PANTHER" id="PTHR34701">
    <property type="entry name" value="TRANSCRIPTIONAL REGULATOR MRAZ"/>
    <property type="match status" value="1"/>
</dbReference>
<dbReference type="GO" id="GO:0000976">
    <property type="term" value="F:transcription cis-regulatory region binding"/>
    <property type="evidence" value="ECO:0007669"/>
    <property type="project" value="TreeGrafter"/>
</dbReference>
<dbReference type="Proteomes" id="UP000245168">
    <property type="component" value="Unassembled WGS sequence"/>
</dbReference>
<feature type="domain" description="SpoVT-AbrB" evidence="8">
    <location>
        <begin position="81"/>
        <end position="124"/>
    </location>
</feature>
<dbReference type="EMBL" id="QEXV01000003">
    <property type="protein sequence ID" value="PWE17726.1"/>
    <property type="molecule type" value="Genomic_DNA"/>
</dbReference>
<comment type="similarity">
    <text evidence="7">Belongs to the MraZ family.</text>
</comment>
<keyword evidence="2 7" id="KW-0963">Cytoplasm</keyword>
<evidence type="ECO:0000256" key="3">
    <source>
        <dbReference type="ARBA" id="ARBA00022737"/>
    </source>
</evidence>
<evidence type="ECO:0000313" key="10">
    <source>
        <dbReference type="Proteomes" id="UP000245168"/>
    </source>
</evidence>
<proteinExistence type="inferred from homology"/>
<dbReference type="HAMAP" id="MF_01008">
    <property type="entry name" value="MraZ"/>
    <property type="match status" value="1"/>
</dbReference>
<evidence type="ECO:0000313" key="9">
    <source>
        <dbReference type="EMBL" id="PWE17726.1"/>
    </source>
</evidence>
<dbReference type="PANTHER" id="PTHR34701:SF1">
    <property type="entry name" value="TRANSCRIPTIONAL REGULATOR MRAZ"/>
    <property type="match status" value="1"/>
</dbReference>
<keyword evidence="5 7" id="KW-0238">DNA-binding</keyword>
<comment type="subcellular location">
    <subcellularLocation>
        <location evidence="7">Cytoplasm</location>
        <location evidence="7">Nucleoid</location>
    </subcellularLocation>
</comment>
<dbReference type="OrthoDB" id="9807753at2"/>
<dbReference type="GO" id="GO:0009295">
    <property type="term" value="C:nucleoid"/>
    <property type="evidence" value="ECO:0007669"/>
    <property type="project" value="UniProtKB-SubCell"/>
</dbReference>
<sequence>MFFSTATNGIDAKGRVSVPADFRAAVASDALNGVFVWRSFNGPFLEGGGEALMAELSAAIDAMDPYDDSRTSFERVIFGGARPLTFDANGRVTLPKDFAEHAGLADKATFVGMGRRFEIWNPDAHAEQHAAALDFARENKHALRRPPRRDGEGA</sequence>
<keyword evidence="6 7" id="KW-0804">Transcription</keyword>
<comment type="caution">
    <text evidence="9">The sequence shown here is derived from an EMBL/GenBank/DDBJ whole genome shotgun (WGS) entry which is preliminary data.</text>
</comment>
<keyword evidence="3" id="KW-0677">Repeat</keyword>